<evidence type="ECO:0000259" key="1">
    <source>
        <dbReference type="Pfam" id="PF04168"/>
    </source>
</evidence>
<dbReference type="AlphaFoldDB" id="A0A1M6VC90"/>
<evidence type="ECO:0000313" key="2">
    <source>
        <dbReference type="EMBL" id="SFC18806.1"/>
    </source>
</evidence>
<accession>A0A3A1NUB4</accession>
<evidence type="ECO:0000313" key="3">
    <source>
        <dbReference type="EMBL" id="SHK79147.1"/>
    </source>
</evidence>
<sequence length="315" mass="36715">MLARVANNLFWMGRYIERAEHIARFMNVNYFSSLDAPNQLSQSRQFVLRSMLFMVGDPVYDDALQLEEEDVLFDIGLNPEKNYSIISSIKYARENANCSRDLISTELYESLNKFYHFVMNYPKDLFVKTNLYDFTVNVTEMTAVLRGKIRGTLLHDEVYAIIMLGVNIERAIQITRIINTKSNDAIMAQGSYGDPVGNSFEWTTLLKCAESYDMMRRLYKKSPNSTSTLEFLILNGKCPRSLMNCINQVYKHIQELDKKVEYEKSSTAFMVGKIRAEFEFKQIEDVQEDIQGNLDLILNKMFKISENMEKEFFNY</sequence>
<dbReference type="OrthoDB" id="9803532at2"/>
<dbReference type="RefSeq" id="WP_072879275.1">
    <property type="nucleotide sequence ID" value="NZ_FOKU01000007.1"/>
</dbReference>
<dbReference type="EMBL" id="FRAT01000004">
    <property type="protein sequence ID" value="SHK79147.1"/>
    <property type="molecule type" value="Genomic_DNA"/>
</dbReference>
<name>A0A1M6VC90_9FLAO</name>
<evidence type="ECO:0000313" key="4">
    <source>
        <dbReference type="Proteomes" id="UP000184031"/>
    </source>
</evidence>
<reference evidence="3 4" key="1">
    <citation type="submission" date="2016-11" db="EMBL/GenBank/DDBJ databases">
        <authorList>
            <person name="Varghese N."/>
            <person name="Submissions S."/>
        </authorList>
    </citation>
    <scope>NUCLEOTIDE SEQUENCE [LARGE SCALE GENOMIC DNA]</scope>
    <source>
        <strain evidence="3 4">CGMCC 1.12174</strain>
        <strain evidence="2 5">DSM 26351</strain>
    </source>
</reference>
<dbReference type="Proteomes" id="UP000198940">
    <property type="component" value="Unassembled WGS sequence"/>
</dbReference>
<keyword evidence="5" id="KW-1185">Reference proteome</keyword>
<gene>
    <name evidence="2" type="ORF">SAMN04487891_10726</name>
    <name evidence="3" type="ORF">SAMN05216293_1982</name>
</gene>
<feature type="domain" description="DUF403" evidence="1">
    <location>
        <begin position="1"/>
        <end position="313"/>
    </location>
</feature>
<evidence type="ECO:0000313" key="5">
    <source>
        <dbReference type="Proteomes" id="UP000198940"/>
    </source>
</evidence>
<dbReference type="Proteomes" id="UP000184031">
    <property type="component" value="Unassembled WGS sequence"/>
</dbReference>
<dbReference type="Pfam" id="PF04168">
    <property type="entry name" value="Alpha-E"/>
    <property type="match status" value="1"/>
</dbReference>
<dbReference type="STRING" id="1055723.SAMN05216293_1982"/>
<dbReference type="EMBL" id="FOKU01000007">
    <property type="protein sequence ID" value="SFC18806.1"/>
    <property type="molecule type" value="Genomic_DNA"/>
</dbReference>
<protein>
    <submittedName>
        <fullName evidence="3">Uncharacterized conserved protein, Alpha-E superfamily</fullName>
    </submittedName>
</protein>
<organism evidence="3 4">
    <name type="scientific">Flagellimonas taeanensis</name>
    <dbReference type="NCBI Taxonomy" id="1005926"/>
    <lineage>
        <taxon>Bacteria</taxon>
        <taxon>Pseudomonadati</taxon>
        <taxon>Bacteroidota</taxon>
        <taxon>Flavobacteriia</taxon>
        <taxon>Flavobacteriales</taxon>
        <taxon>Flavobacteriaceae</taxon>
        <taxon>Flagellimonas</taxon>
    </lineage>
</organism>
<dbReference type="PANTHER" id="PTHR34595:SF7">
    <property type="entry name" value="SLL1039 PROTEIN"/>
    <property type="match status" value="1"/>
</dbReference>
<dbReference type="InterPro" id="IPR051680">
    <property type="entry name" value="ATP-dep_Glu-Cys_Ligase-2"/>
</dbReference>
<dbReference type="PANTHER" id="PTHR34595">
    <property type="entry name" value="BLR5612 PROTEIN"/>
    <property type="match status" value="1"/>
</dbReference>
<accession>A0A1M6VC90</accession>
<dbReference type="InterPro" id="IPR007296">
    <property type="entry name" value="DUF403"/>
</dbReference>
<proteinExistence type="predicted"/>
<comment type="caution">
    <text evidence="3">The sequence shown here is derived from an EMBL/GenBank/DDBJ whole genome shotgun (WGS) entry which is preliminary data.</text>
</comment>